<reference evidence="1 2" key="1">
    <citation type="submission" date="2018-06" db="EMBL/GenBank/DDBJ databases">
        <title>A transcriptomic atlas of mushroom development highlights an independent origin of complex multicellularity.</title>
        <authorList>
            <consortium name="DOE Joint Genome Institute"/>
            <person name="Krizsan K."/>
            <person name="Almasi E."/>
            <person name="Merenyi Z."/>
            <person name="Sahu N."/>
            <person name="Viragh M."/>
            <person name="Koszo T."/>
            <person name="Mondo S."/>
            <person name="Kiss B."/>
            <person name="Balint B."/>
            <person name="Kues U."/>
            <person name="Barry K."/>
            <person name="Hegedus J.C."/>
            <person name="Henrissat B."/>
            <person name="Johnson J."/>
            <person name="Lipzen A."/>
            <person name="Ohm R."/>
            <person name="Nagy I."/>
            <person name="Pangilinan J."/>
            <person name="Yan J."/>
            <person name="Xiong Y."/>
            <person name="Grigoriev I.V."/>
            <person name="Hibbett D.S."/>
            <person name="Nagy L.G."/>
        </authorList>
    </citation>
    <scope>NUCLEOTIDE SEQUENCE [LARGE SCALE GENOMIC DNA]</scope>
    <source>
        <strain evidence="1 2">SZMC22713</strain>
    </source>
</reference>
<organism evidence="1 2">
    <name type="scientific">Rickenella mellea</name>
    <dbReference type="NCBI Taxonomy" id="50990"/>
    <lineage>
        <taxon>Eukaryota</taxon>
        <taxon>Fungi</taxon>
        <taxon>Dikarya</taxon>
        <taxon>Basidiomycota</taxon>
        <taxon>Agaricomycotina</taxon>
        <taxon>Agaricomycetes</taxon>
        <taxon>Hymenochaetales</taxon>
        <taxon>Rickenellaceae</taxon>
        <taxon>Rickenella</taxon>
    </lineage>
</organism>
<keyword evidence="2" id="KW-1185">Reference proteome</keyword>
<protein>
    <submittedName>
        <fullName evidence="1">Uncharacterized protein</fullName>
    </submittedName>
</protein>
<proteinExistence type="predicted"/>
<dbReference type="AlphaFoldDB" id="A0A4Y7QJA2"/>
<dbReference type="VEuPathDB" id="FungiDB:BD410DRAFT_414288"/>
<gene>
    <name evidence="1" type="ORF">BD410DRAFT_414288</name>
</gene>
<evidence type="ECO:0000313" key="2">
    <source>
        <dbReference type="Proteomes" id="UP000294933"/>
    </source>
</evidence>
<dbReference type="Proteomes" id="UP000294933">
    <property type="component" value="Unassembled WGS sequence"/>
</dbReference>
<name>A0A4Y7QJA2_9AGAM</name>
<accession>A0A4Y7QJA2</accession>
<evidence type="ECO:0000313" key="1">
    <source>
        <dbReference type="EMBL" id="TDL27321.1"/>
    </source>
</evidence>
<sequence>MRLSYFVRPLPSQMDILLVISRFARRQLTPARIRSTPALPILITRSLSVLRHRVQQNIWTMDFKQPQNKT</sequence>
<dbReference type="EMBL" id="ML170159">
    <property type="protein sequence ID" value="TDL27321.1"/>
    <property type="molecule type" value="Genomic_DNA"/>
</dbReference>